<evidence type="ECO:0000313" key="2">
    <source>
        <dbReference type="Proteomes" id="UP000007952"/>
    </source>
</evidence>
<dbReference type="Proteomes" id="UP000007952">
    <property type="component" value="Chromosome"/>
</dbReference>
<dbReference type="HOGENOM" id="CLU_098620_0_0_14"/>
<dbReference type="KEGG" id="mhf:MHF_1260"/>
<dbReference type="AlphaFoldDB" id="F6FFS8"/>
<gene>
    <name evidence="1" type="ordered locus">MHF_1260</name>
</gene>
<organism evidence="1 2">
    <name type="scientific">Mycoplasma haemofelis (strain Ohio2)</name>
    <dbReference type="NCBI Taxonomy" id="859194"/>
    <lineage>
        <taxon>Bacteria</taxon>
        <taxon>Bacillati</taxon>
        <taxon>Mycoplasmatota</taxon>
        <taxon>Mollicutes</taxon>
        <taxon>Mycoplasmataceae</taxon>
        <taxon>Mycoplasma</taxon>
    </lineage>
</organism>
<dbReference type="STRING" id="859194.MHF_1260"/>
<accession>F6FFS8</accession>
<protein>
    <submittedName>
        <fullName evidence="1">Uncharacterized protein</fullName>
    </submittedName>
</protein>
<reference evidence="1 2" key="1">
    <citation type="journal article" date="2011" name="J. Bacteriol.">
        <title>Complete genome sequences of two hemotropic Mycoplasmas, Mycoplasma haemofelis strain Ohio2 and Mycoplasma suis strain Illinois.</title>
        <authorList>
            <person name="Messick J.B."/>
            <person name="Santos A.P."/>
            <person name="Guimaraes A.M."/>
        </authorList>
    </citation>
    <scope>NUCLEOTIDE SEQUENCE [LARGE SCALE GENOMIC DNA]</scope>
    <source>
        <strain evidence="1 2">Ohio2</strain>
    </source>
</reference>
<evidence type="ECO:0000313" key="1">
    <source>
        <dbReference type="EMBL" id="AEG73496.1"/>
    </source>
</evidence>
<dbReference type="BioCyc" id="MHAE859194:G1GR7-1251-MONOMER"/>
<dbReference type="EMBL" id="CP002808">
    <property type="protein sequence ID" value="AEG73496.1"/>
    <property type="molecule type" value="Genomic_DNA"/>
</dbReference>
<name>F6FFS8_MYCHI</name>
<reference key="2">
    <citation type="submission" date="2011-05" db="EMBL/GenBank/DDBJ databases">
        <title>The Genome of Mycoplasma haemofelis Strain Ohio2, a pathogenic hemoplasma of the cat.</title>
        <authorList>
            <person name="Santos A.P."/>
            <person name="Guimaraes A.M.S."/>
            <person name="SanMiguel P.J."/>
            <person name="Martin S.W."/>
            <person name="Messick J.B."/>
        </authorList>
    </citation>
    <scope>NUCLEOTIDE SEQUENCE</scope>
    <source>
        <strain>Ohio2</strain>
    </source>
</reference>
<proteinExistence type="predicted"/>
<sequence>MSTPLKLASLAVGTTATAGLGVAASRGLFSKESISSLLSKDLSKRAIKDSEEDNWKKSWKSYKESQKDVWKLGNLDGEAPDAFKSKCKEQLDLKVSGVDSDEYKNFLKYCSRDTLVSDLIKENNPNREVITSDSDTDPSWVASWGIYIADSRNQQSAGGTNIWNLSDWGTNYSQKTKAPASFRTQCKFNVSSPSNDINGSLYLDTVKFCTKDKSSSRG</sequence>